<dbReference type="EMBL" id="JAYFSI010000026">
    <property type="protein sequence ID" value="MEA5367666.1"/>
    <property type="molecule type" value="Genomic_DNA"/>
</dbReference>
<organism evidence="6 7">
    <name type="scientific">Amycolatopsis heterodermiae</name>
    <dbReference type="NCBI Taxonomy" id="3110235"/>
    <lineage>
        <taxon>Bacteria</taxon>
        <taxon>Bacillati</taxon>
        <taxon>Actinomycetota</taxon>
        <taxon>Actinomycetes</taxon>
        <taxon>Pseudonocardiales</taxon>
        <taxon>Pseudonocardiaceae</taxon>
        <taxon>Amycolatopsis</taxon>
    </lineage>
</organism>
<dbReference type="PANTHER" id="PTHR30136">
    <property type="entry name" value="HELIX-TURN-HELIX TRANSCRIPTIONAL REGULATOR, ICLR FAMILY"/>
    <property type="match status" value="1"/>
</dbReference>
<evidence type="ECO:0000259" key="5">
    <source>
        <dbReference type="PROSITE" id="PS51078"/>
    </source>
</evidence>
<feature type="domain" description="IclR-ED" evidence="5">
    <location>
        <begin position="70"/>
        <end position="245"/>
    </location>
</feature>
<evidence type="ECO:0000256" key="3">
    <source>
        <dbReference type="ARBA" id="ARBA00023163"/>
    </source>
</evidence>
<dbReference type="Gene3D" id="3.30.450.40">
    <property type="match status" value="1"/>
</dbReference>
<keyword evidence="7" id="KW-1185">Reference proteome</keyword>
<dbReference type="PROSITE" id="PS51078">
    <property type="entry name" value="ICLR_ED"/>
    <property type="match status" value="1"/>
</dbReference>
<evidence type="ECO:0000256" key="1">
    <source>
        <dbReference type="ARBA" id="ARBA00023015"/>
    </source>
</evidence>
<dbReference type="InterPro" id="IPR005471">
    <property type="entry name" value="Tscrpt_reg_IclR_N"/>
</dbReference>
<reference evidence="6 7" key="1">
    <citation type="submission" date="2023-12" db="EMBL/GenBank/DDBJ databases">
        <title>Amycolatopsis sp. V23-08.</title>
        <authorList>
            <person name="Somphong A."/>
        </authorList>
    </citation>
    <scope>NUCLEOTIDE SEQUENCE [LARGE SCALE GENOMIC DNA]</scope>
    <source>
        <strain evidence="6 7">V23-08</strain>
    </source>
</reference>
<dbReference type="SUPFAM" id="SSF46785">
    <property type="entry name" value="Winged helix' DNA-binding domain"/>
    <property type="match status" value="1"/>
</dbReference>
<dbReference type="Pfam" id="PF09339">
    <property type="entry name" value="HTH_IclR"/>
    <property type="match status" value="1"/>
</dbReference>
<dbReference type="InterPro" id="IPR036388">
    <property type="entry name" value="WH-like_DNA-bd_sf"/>
</dbReference>
<proteinExistence type="predicted"/>
<keyword evidence="2" id="KW-0238">DNA-binding</keyword>
<sequence length="247" mass="25756">MSNHTEGAETARRALRLVEAVVAAGEPVGLPDLVEQVGLSKSTCYRLLRVLQEERYVDRIDSGGYFAGSRLVGVAAAVLPQAALYQAAAPALRALAETTGETATLHVRSGGRAVLVLGAESTAEVLRRAATIGETTRLGRGASGRAILAALPVREADRLAAQADDPEELLAALAEARTDGYVLSFGEDHPGVHGIAAPVPSTFDGDGGMSVAVSGPAERWTESRMRASAPWLLETCSELGILFAKEA</sequence>
<keyword evidence="1" id="KW-0805">Transcription regulation</keyword>
<feature type="domain" description="HTH iclR-type" evidence="4">
    <location>
        <begin position="8"/>
        <end position="69"/>
    </location>
</feature>
<dbReference type="InterPro" id="IPR029016">
    <property type="entry name" value="GAF-like_dom_sf"/>
</dbReference>
<accession>A0ABU5RMY0</accession>
<dbReference type="Gene3D" id="1.10.10.10">
    <property type="entry name" value="Winged helix-like DNA-binding domain superfamily/Winged helix DNA-binding domain"/>
    <property type="match status" value="1"/>
</dbReference>
<dbReference type="InterPro" id="IPR036390">
    <property type="entry name" value="WH_DNA-bd_sf"/>
</dbReference>
<dbReference type="InterPro" id="IPR014757">
    <property type="entry name" value="Tscrpt_reg_IclR_C"/>
</dbReference>
<protein>
    <submittedName>
        <fullName evidence="6">IclR family transcriptional regulator C-terminal domain-containing protein</fullName>
    </submittedName>
</protein>
<evidence type="ECO:0000313" key="7">
    <source>
        <dbReference type="Proteomes" id="UP001304298"/>
    </source>
</evidence>
<name>A0ABU5RMY0_9PSEU</name>
<comment type="caution">
    <text evidence="6">The sequence shown here is derived from an EMBL/GenBank/DDBJ whole genome shotgun (WGS) entry which is preliminary data.</text>
</comment>
<dbReference type="Pfam" id="PF01614">
    <property type="entry name" value="IclR_C"/>
    <property type="match status" value="1"/>
</dbReference>
<dbReference type="Proteomes" id="UP001304298">
    <property type="component" value="Unassembled WGS sequence"/>
</dbReference>
<dbReference type="PANTHER" id="PTHR30136:SF35">
    <property type="entry name" value="HTH-TYPE TRANSCRIPTIONAL REGULATOR RV1719"/>
    <property type="match status" value="1"/>
</dbReference>
<evidence type="ECO:0000313" key="6">
    <source>
        <dbReference type="EMBL" id="MEA5367666.1"/>
    </source>
</evidence>
<dbReference type="SUPFAM" id="SSF55781">
    <property type="entry name" value="GAF domain-like"/>
    <property type="match status" value="1"/>
</dbReference>
<keyword evidence="3" id="KW-0804">Transcription</keyword>
<evidence type="ECO:0000256" key="2">
    <source>
        <dbReference type="ARBA" id="ARBA00023125"/>
    </source>
</evidence>
<dbReference type="SMART" id="SM00346">
    <property type="entry name" value="HTH_ICLR"/>
    <property type="match status" value="1"/>
</dbReference>
<dbReference type="RefSeq" id="WP_323337799.1">
    <property type="nucleotide sequence ID" value="NZ_JAYFSI010000026.1"/>
</dbReference>
<dbReference type="PROSITE" id="PS51077">
    <property type="entry name" value="HTH_ICLR"/>
    <property type="match status" value="1"/>
</dbReference>
<evidence type="ECO:0000259" key="4">
    <source>
        <dbReference type="PROSITE" id="PS51077"/>
    </source>
</evidence>
<dbReference type="InterPro" id="IPR050707">
    <property type="entry name" value="HTH_MetabolicPath_Reg"/>
</dbReference>
<gene>
    <name evidence="6" type="ORF">VA596_49605</name>
</gene>